<keyword evidence="9" id="KW-1185">Reference proteome</keyword>
<dbReference type="AlphaFoldDB" id="A0A914VIB0"/>
<reference evidence="10" key="1">
    <citation type="submission" date="2022-11" db="UniProtKB">
        <authorList>
            <consortium name="WormBaseParasite"/>
        </authorList>
    </citation>
    <scope>IDENTIFICATION</scope>
</reference>
<dbReference type="Pfam" id="PF04042">
    <property type="entry name" value="DNA_pol_E_B"/>
    <property type="match status" value="1"/>
</dbReference>
<evidence type="ECO:0000256" key="1">
    <source>
        <dbReference type="ARBA" id="ARBA00004123"/>
    </source>
</evidence>
<evidence type="ECO:0000256" key="2">
    <source>
        <dbReference type="ARBA" id="ARBA00009560"/>
    </source>
</evidence>
<evidence type="ECO:0000256" key="3">
    <source>
        <dbReference type="ARBA" id="ARBA00022705"/>
    </source>
</evidence>
<dbReference type="GO" id="GO:0006261">
    <property type="term" value="P:DNA-templated DNA replication"/>
    <property type="evidence" value="ECO:0007669"/>
    <property type="project" value="InterPro"/>
</dbReference>
<evidence type="ECO:0000313" key="10">
    <source>
        <dbReference type="WBParaSite" id="PSAMB.scaffold1996size26166.g15865.t1"/>
    </source>
</evidence>
<dbReference type="PIRSF" id="PIRSF000799">
    <property type="entry name" value="DNA_pol_eps_2"/>
    <property type="match status" value="1"/>
</dbReference>
<dbReference type="GO" id="GO:0003677">
    <property type="term" value="F:DNA binding"/>
    <property type="evidence" value="ECO:0007669"/>
    <property type="project" value="UniProtKB-UniRule"/>
</dbReference>
<accession>A0A914VIB0</accession>
<dbReference type="PANTHER" id="PTHR12708:SF0">
    <property type="entry name" value="DNA POLYMERASE EPSILON SUBUNIT 2"/>
    <property type="match status" value="1"/>
</dbReference>
<organism evidence="9 10">
    <name type="scientific">Plectus sambesii</name>
    <dbReference type="NCBI Taxonomy" id="2011161"/>
    <lineage>
        <taxon>Eukaryota</taxon>
        <taxon>Metazoa</taxon>
        <taxon>Ecdysozoa</taxon>
        <taxon>Nematoda</taxon>
        <taxon>Chromadorea</taxon>
        <taxon>Plectida</taxon>
        <taxon>Plectina</taxon>
        <taxon>Plectoidea</taxon>
        <taxon>Plectidae</taxon>
        <taxon>Plectus</taxon>
    </lineage>
</organism>
<sequence>MDVLKKQVGSVLKLNGYSLKVDASRYLCEILDPFDQQRRSEWLDRIVTSLQKLPLESAVIDRDTLEAAVRDCSKQADNESDELFNVIDLFSAPKYEYDSDRKKFVECPNALSLHGTAESKANVFRHRIALLLQRTLRNPLFSNCETRFKLRSVEALLGSATKLSDVLVLGMLTQLRAGSFFLEDMTGVVELDMTETIFHSGLFTEGGIVLVEGRYENNVLTAAGIGLPPVESAADSRAHLGDANYFGGPSPVAFSASKKLRKLEAENPDATLVFLSDVWLDSEAVLSALHHLFTGFAANPPICFVLAGNFCSKPHGDEHDRLLKEGFRRLTQLFLEHPDLVNRSRFVFMPGLQDPALTNILPRPPLPQSLISAMTEKIPNCMFASNPCRIQYGTQEIVILREDIVEKMCRNCIRMPSAQKEIPEHFAKTIQSQGHLTPLPIHMAPIYWDYDHCLRLYPLPDLIVVCDKYEPFTVTHSESIVTNPGSFARGNFSFQVYLPMSRQVEDSAVRIE</sequence>
<dbReference type="PANTHER" id="PTHR12708">
    <property type="entry name" value="DNA POLYMERASE EPSILON SUBUNIT B"/>
    <property type="match status" value="1"/>
</dbReference>
<dbReference type="InterPro" id="IPR016266">
    <property type="entry name" value="POLE2"/>
</dbReference>
<dbReference type="WBParaSite" id="PSAMB.scaffold1996size26166.g15865.t1">
    <property type="protein sequence ID" value="PSAMB.scaffold1996size26166.g15865.t1"/>
    <property type="gene ID" value="PSAMB.scaffold1996size26166.g15865"/>
</dbReference>
<feature type="domain" description="DNA polymerase alpha/delta/epsilon subunit B" evidence="7">
    <location>
        <begin position="272"/>
        <end position="473"/>
    </location>
</feature>
<evidence type="ECO:0000259" key="7">
    <source>
        <dbReference type="Pfam" id="PF04042"/>
    </source>
</evidence>
<evidence type="ECO:0000256" key="6">
    <source>
        <dbReference type="PIRNR" id="PIRNR000799"/>
    </source>
</evidence>
<comment type="similarity">
    <text evidence="2 6">Belongs to the DNA polymerase epsilon subunit B family.</text>
</comment>
<protein>
    <recommendedName>
        <fullName evidence="6">DNA polymerase epsilon subunit</fullName>
    </recommendedName>
    <alternativeName>
        <fullName evidence="6">DNA polymerase II subunit 2</fullName>
    </alternativeName>
</protein>
<keyword evidence="3 6" id="KW-0235">DNA replication</keyword>
<dbReference type="Gene3D" id="3.60.21.60">
    <property type="match status" value="1"/>
</dbReference>
<comment type="subcellular location">
    <subcellularLocation>
        <location evidence="1 6">Nucleus</location>
    </subcellularLocation>
</comment>
<name>A0A914VIB0_9BILA</name>
<feature type="domain" description="DNA polymerase epsilon subunit B N-terminal" evidence="8">
    <location>
        <begin position="3"/>
        <end position="72"/>
    </location>
</feature>
<dbReference type="InterPro" id="IPR007185">
    <property type="entry name" value="DNA_pol_a/d/e_bsu"/>
</dbReference>
<evidence type="ECO:0000259" key="8">
    <source>
        <dbReference type="Pfam" id="PF12213"/>
    </source>
</evidence>
<keyword evidence="5 6" id="KW-0539">Nucleus</keyword>
<proteinExistence type="inferred from homology"/>
<dbReference type="GO" id="GO:0042276">
    <property type="term" value="P:error-prone translesion synthesis"/>
    <property type="evidence" value="ECO:0007669"/>
    <property type="project" value="TreeGrafter"/>
</dbReference>
<dbReference type="Gene3D" id="1.10.8.60">
    <property type="match status" value="1"/>
</dbReference>
<evidence type="ECO:0000256" key="4">
    <source>
        <dbReference type="ARBA" id="ARBA00023125"/>
    </source>
</evidence>
<dbReference type="Pfam" id="PF12213">
    <property type="entry name" value="Dpoe2NT"/>
    <property type="match status" value="1"/>
</dbReference>
<evidence type="ECO:0000256" key="5">
    <source>
        <dbReference type="ARBA" id="ARBA00023242"/>
    </source>
</evidence>
<comment type="function">
    <text evidence="6">Participates in DNA repair and in chromosomal DNA replication.</text>
</comment>
<dbReference type="Proteomes" id="UP000887566">
    <property type="component" value="Unplaced"/>
</dbReference>
<keyword evidence="4 6" id="KW-0238">DNA-binding</keyword>
<dbReference type="GO" id="GO:0008622">
    <property type="term" value="C:epsilon DNA polymerase complex"/>
    <property type="evidence" value="ECO:0007669"/>
    <property type="project" value="UniProtKB-UniRule"/>
</dbReference>
<evidence type="ECO:0000313" key="9">
    <source>
        <dbReference type="Proteomes" id="UP000887566"/>
    </source>
</evidence>
<dbReference type="InterPro" id="IPR024639">
    <property type="entry name" value="DNA_pol_e_bsu_N"/>
</dbReference>